<dbReference type="InterPro" id="IPR040025">
    <property type="entry name" value="Znf622/Rei1/Reh1"/>
</dbReference>
<name>L1IQE3_GUITC</name>
<accession>L1IQE3</accession>
<reference evidence="2 4" key="1">
    <citation type="journal article" date="2012" name="Nature">
        <title>Algal genomes reveal evolutionary mosaicism and the fate of nucleomorphs.</title>
        <authorList>
            <consortium name="DOE Joint Genome Institute"/>
            <person name="Curtis B.A."/>
            <person name="Tanifuji G."/>
            <person name="Burki F."/>
            <person name="Gruber A."/>
            <person name="Irimia M."/>
            <person name="Maruyama S."/>
            <person name="Arias M.C."/>
            <person name="Ball S.G."/>
            <person name="Gile G.H."/>
            <person name="Hirakawa Y."/>
            <person name="Hopkins J.F."/>
            <person name="Kuo A."/>
            <person name="Rensing S.A."/>
            <person name="Schmutz J."/>
            <person name="Symeonidi A."/>
            <person name="Elias M."/>
            <person name="Eveleigh R.J."/>
            <person name="Herman E.K."/>
            <person name="Klute M.J."/>
            <person name="Nakayama T."/>
            <person name="Obornik M."/>
            <person name="Reyes-Prieto A."/>
            <person name="Armbrust E.V."/>
            <person name="Aves S.J."/>
            <person name="Beiko R.G."/>
            <person name="Coutinho P."/>
            <person name="Dacks J.B."/>
            <person name="Durnford D.G."/>
            <person name="Fast N.M."/>
            <person name="Green B.R."/>
            <person name="Grisdale C.J."/>
            <person name="Hempel F."/>
            <person name="Henrissat B."/>
            <person name="Hoppner M.P."/>
            <person name="Ishida K."/>
            <person name="Kim E."/>
            <person name="Koreny L."/>
            <person name="Kroth P.G."/>
            <person name="Liu Y."/>
            <person name="Malik S.B."/>
            <person name="Maier U.G."/>
            <person name="McRose D."/>
            <person name="Mock T."/>
            <person name="Neilson J.A."/>
            <person name="Onodera N.T."/>
            <person name="Poole A.M."/>
            <person name="Pritham E.J."/>
            <person name="Richards T.A."/>
            <person name="Rocap G."/>
            <person name="Roy S.W."/>
            <person name="Sarai C."/>
            <person name="Schaack S."/>
            <person name="Shirato S."/>
            <person name="Slamovits C.H."/>
            <person name="Spencer D.F."/>
            <person name="Suzuki S."/>
            <person name="Worden A.Z."/>
            <person name="Zauner S."/>
            <person name="Barry K."/>
            <person name="Bell C."/>
            <person name="Bharti A.K."/>
            <person name="Crow J.A."/>
            <person name="Grimwood J."/>
            <person name="Kramer R."/>
            <person name="Lindquist E."/>
            <person name="Lucas S."/>
            <person name="Salamov A."/>
            <person name="McFadden G.I."/>
            <person name="Lane C.E."/>
            <person name="Keeling P.J."/>
            <person name="Gray M.W."/>
            <person name="Grigoriev I.V."/>
            <person name="Archibald J.M."/>
        </authorList>
    </citation>
    <scope>NUCLEOTIDE SEQUENCE</scope>
    <source>
        <strain evidence="2 4">CCMP2712</strain>
    </source>
</reference>
<dbReference type="GO" id="GO:0042273">
    <property type="term" value="P:ribosomal large subunit biogenesis"/>
    <property type="evidence" value="ECO:0007669"/>
    <property type="project" value="TreeGrafter"/>
</dbReference>
<feature type="non-terminal residue" evidence="2">
    <location>
        <position position="81"/>
    </location>
</feature>
<dbReference type="InterPro" id="IPR036236">
    <property type="entry name" value="Znf_C2H2_sf"/>
</dbReference>
<reference evidence="3" key="3">
    <citation type="submission" date="2016-03" db="UniProtKB">
        <authorList>
            <consortium name="EnsemblProtists"/>
        </authorList>
    </citation>
    <scope>IDENTIFICATION</scope>
</reference>
<dbReference type="EMBL" id="JH993050">
    <property type="protein sequence ID" value="EKX38272.1"/>
    <property type="molecule type" value="Genomic_DNA"/>
</dbReference>
<dbReference type="InterPro" id="IPR013087">
    <property type="entry name" value="Znf_C2H2_type"/>
</dbReference>
<protein>
    <recommendedName>
        <fullName evidence="1">C2H2-type domain-containing protein</fullName>
    </recommendedName>
</protein>
<dbReference type="Pfam" id="PF12756">
    <property type="entry name" value="zf-C2H2_2"/>
    <property type="match status" value="1"/>
</dbReference>
<evidence type="ECO:0000313" key="2">
    <source>
        <dbReference type="EMBL" id="EKX38272.1"/>
    </source>
</evidence>
<feature type="domain" description="C2H2-type" evidence="1">
    <location>
        <begin position="51"/>
        <end position="75"/>
    </location>
</feature>
<evidence type="ECO:0000259" key="1">
    <source>
        <dbReference type="PROSITE" id="PS00028"/>
    </source>
</evidence>
<dbReference type="PaxDb" id="55529-EKX38272"/>
<dbReference type="EnsemblProtists" id="EKX38272">
    <property type="protein sequence ID" value="EKX38272"/>
    <property type="gene ID" value="GUITHDRAFT_55235"/>
</dbReference>
<dbReference type="PANTHER" id="PTHR13182">
    <property type="entry name" value="ZINC FINGER PROTEIN 622"/>
    <property type="match status" value="1"/>
</dbReference>
<dbReference type="GO" id="GO:0030687">
    <property type="term" value="C:preribosome, large subunit precursor"/>
    <property type="evidence" value="ECO:0007669"/>
    <property type="project" value="TreeGrafter"/>
</dbReference>
<evidence type="ECO:0000313" key="4">
    <source>
        <dbReference type="Proteomes" id="UP000011087"/>
    </source>
</evidence>
<dbReference type="GeneID" id="17295017"/>
<gene>
    <name evidence="2" type="ORF">GUITHDRAFT_55235</name>
</gene>
<dbReference type="HOGENOM" id="CLU_2581133_0_0_1"/>
<organism evidence="2">
    <name type="scientific">Guillardia theta (strain CCMP2712)</name>
    <name type="common">Cryptophyte</name>
    <dbReference type="NCBI Taxonomy" id="905079"/>
    <lineage>
        <taxon>Eukaryota</taxon>
        <taxon>Cryptophyceae</taxon>
        <taxon>Pyrenomonadales</taxon>
        <taxon>Geminigeraceae</taxon>
        <taxon>Guillardia</taxon>
    </lineage>
</organism>
<proteinExistence type="predicted"/>
<evidence type="ECO:0000313" key="3">
    <source>
        <dbReference type="EnsemblProtists" id="EKX38272"/>
    </source>
</evidence>
<dbReference type="OrthoDB" id="19329at2759"/>
<dbReference type="KEGG" id="gtt:GUITHDRAFT_55235"/>
<dbReference type="InterPro" id="IPR041661">
    <property type="entry name" value="ZN622/Rei1/Reh1_Znf-C2H2"/>
</dbReference>
<dbReference type="PROSITE" id="PS00028">
    <property type="entry name" value="ZINC_FINGER_C2H2_1"/>
    <property type="match status" value="1"/>
</dbReference>
<dbReference type="eggNOG" id="KOG2785">
    <property type="taxonomic scope" value="Eukaryota"/>
</dbReference>
<feature type="non-terminal residue" evidence="2">
    <location>
        <position position="1"/>
    </location>
</feature>
<dbReference type="AlphaFoldDB" id="L1IQE3"/>
<dbReference type="SUPFAM" id="SSF57667">
    <property type="entry name" value="beta-beta-alpha zinc fingers"/>
    <property type="match status" value="1"/>
</dbReference>
<keyword evidence="4" id="KW-1185">Reference proteome</keyword>
<dbReference type="STRING" id="905079.L1IQE3"/>
<reference evidence="4" key="2">
    <citation type="submission" date="2012-11" db="EMBL/GenBank/DDBJ databases">
        <authorList>
            <person name="Kuo A."/>
            <person name="Curtis B.A."/>
            <person name="Tanifuji G."/>
            <person name="Burki F."/>
            <person name="Gruber A."/>
            <person name="Irimia M."/>
            <person name="Maruyama S."/>
            <person name="Arias M.C."/>
            <person name="Ball S.G."/>
            <person name="Gile G.H."/>
            <person name="Hirakawa Y."/>
            <person name="Hopkins J.F."/>
            <person name="Rensing S.A."/>
            <person name="Schmutz J."/>
            <person name="Symeonidi A."/>
            <person name="Elias M."/>
            <person name="Eveleigh R.J."/>
            <person name="Herman E.K."/>
            <person name="Klute M.J."/>
            <person name="Nakayama T."/>
            <person name="Obornik M."/>
            <person name="Reyes-Prieto A."/>
            <person name="Armbrust E.V."/>
            <person name="Aves S.J."/>
            <person name="Beiko R.G."/>
            <person name="Coutinho P."/>
            <person name="Dacks J.B."/>
            <person name="Durnford D.G."/>
            <person name="Fast N.M."/>
            <person name="Green B.R."/>
            <person name="Grisdale C."/>
            <person name="Hempe F."/>
            <person name="Henrissat B."/>
            <person name="Hoppner M.P."/>
            <person name="Ishida K.-I."/>
            <person name="Kim E."/>
            <person name="Koreny L."/>
            <person name="Kroth P.G."/>
            <person name="Liu Y."/>
            <person name="Malik S.-B."/>
            <person name="Maier U.G."/>
            <person name="McRose D."/>
            <person name="Mock T."/>
            <person name="Neilson J.A."/>
            <person name="Onodera N.T."/>
            <person name="Poole A.M."/>
            <person name="Pritham E.J."/>
            <person name="Richards T.A."/>
            <person name="Rocap G."/>
            <person name="Roy S.W."/>
            <person name="Sarai C."/>
            <person name="Schaack S."/>
            <person name="Shirato S."/>
            <person name="Slamovits C.H."/>
            <person name="Spencer D.F."/>
            <person name="Suzuki S."/>
            <person name="Worden A.Z."/>
            <person name="Zauner S."/>
            <person name="Barry K."/>
            <person name="Bell C."/>
            <person name="Bharti A.K."/>
            <person name="Crow J.A."/>
            <person name="Grimwood J."/>
            <person name="Kramer R."/>
            <person name="Lindquist E."/>
            <person name="Lucas S."/>
            <person name="Salamov A."/>
            <person name="McFadden G.I."/>
            <person name="Lane C.E."/>
            <person name="Keeling P.J."/>
            <person name="Gray M.W."/>
            <person name="Grigoriev I.V."/>
            <person name="Archibald J.M."/>
        </authorList>
    </citation>
    <scope>NUCLEOTIDE SEQUENCE</scope>
    <source>
        <strain evidence="4">CCMP2712</strain>
    </source>
</reference>
<sequence length="81" mass="9617">DSFFDRHRSESLHENLEYMAKKFGFFIPFLDKCNNLDGMLEYIRQKLTVGCVCLWCNKTFYSLGAVRNHMISKSHCKINFE</sequence>
<dbReference type="Proteomes" id="UP000011087">
    <property type="component" value="Unassembled WGS sequence"/>
</dbReference>
<dbReference type="RefSeq" id="XP_005825252.1">
    <property type="nucleotide sequence ID" value="XM_005825195.1"/>
</dbReference>
<dbReference type="PANTHER" id="PTHR13182:SF8">
    <property type="entry name" value="CYTOPLASMIC 60S SUBUNIT BIOGENESIS FACTOR ZNF622"/>
    <property type="match status" value="1"/>
</dbReference>